<evidence type="ECO:0000256" key="5">
    <source>
        <dbReference type="ARBA" id="ARBA00022967"/>
    </source>
</evidence>
<evidence type="ECO:0000256" key="6">
    <source>
        <dbReference type="ARBA" id="ARBA00022989"/>
    </source>
</evidence>
<protein>
    <recommendedName>
        <fullName evidence="3">NADH-ubiquinone oxidoreductase chain 4L</fullName>
    </recommendedName>
    <alternativeName>
        <fullName evidence="9">NADH dehydrogenase subunit 4L</fullName>
    </alternativeName>
</protein>
<evidence type="ECO:0000256" key="8">
    <source>
        <dbReference type="ARBA" id="ARBA00023136"/>
    </source>
</evidence>
<gene>
    <name evidence="12" type="primary">ND4L</name>
</gene>
<dbReference type="AlphaFoldDB" id="A0A6M8PQ50"/>
<evidence type="ECO:0000256" key="2">
    <source>
        <dbReference type="ARBA" id="ARBA00010519"/>
    </source>
</evidence>
<dbReference type="RefSeq" id="YP_009868534.1">
    <property type="nucleotide sequence ID" value="NC_049087.1"/>
</dbReference>
<dbReference type="EMBL" id="MN793964">
    <property type="protein sequence ID" value="QKG63364.1"/>
    <property type="molecule type" value="Genomic_DNA"/>
</dbReference>
<comment type="subcellular location">
    <subcellularLocation>
        <location evidence="1">Membrane</location>
        <topology evidence="1">Multi-pass membrane protein</topology>
    </subcellularLocation>
</comment>
<evidence type="ECO:0000256" key="9">
    <source>
        <dbReference type="ARBA" id="ARBA00031586"/>
    </source>
</evidence>
<evidence type="ECO:0000256" key="10">
    <source>
        <dbReference type="ARBA" id="ARBA00049551"/>
    </source>
</evidence>
<dbReference type="GO" id="GO:0016020">
    <property type="term" value="C:membrane"/>
    <property type="evidence" value="ECO:0007669"/>
    <property type="project" value="UniProtKB-SubCell"/>
</dbReference>
<comment type="similarity">
    <text evidence="2">Belongs to the complex I subunit 4L family.</text>
</comment>
<evidence type="ECO:0000256" key="7">
    <source>
        <dbReference type="ARBA" id="ARBA00023027"/>
    </source>
</evidence>
<reference evidence="12" key="2">
    <citation type="journal article" date="2020" name="Mitochondrial DNA Part B Resour">
        <title>The mitochondrial genome of Cofana yasumatsui (Hemiptera: Cicadellidae: Cicadellinae).</title>
        <authorList>
            <person name="Zhong L.-K."/>
            <person name="Yang M.-F."/>
            <person name="Yu X.-F."/>
        </authorList>
    </citation>
    <scope>NUCLEOTIDE SEQUENCE</scope>
</reference>
<evidence type="ECO:0000256" key="4">
    <source>
        <dbReference type="ARBA" id="ARBA00022692"/>
    </source>
</evidence>
<keyword evidence="7" id="KW-0520">NAD</keyword>
<dbReference type="InterPro" id="IPR039428">
    <property type="entry name" value="NUOK/Mnh_C1-like"/>
</dbReference>
<evidence type="ECO:0000256" key="3">
    <source>
        <dbReference type="ARBA" id="ARBA00016612"/>
    </source>
</evidence>
<dbReference type="GeneID" id="55760094"/>
<organism evidence="12">
    <name type="scientific">Cofana yasumatsui</name>
    <dbReference type="NCBI Taxonomy" id="2741154"/>
    <lineage>
        <taxon>Eukaryota</taxon>
        <taxon>Metazoa</taxon>
        <taxon>Ecdysozoa</taxon>
        <taxon>Arthropoda</taxon>
        <taxon>Hexapoda</taxon>
        <taxon>Insecta</taxon>
        <taxon>Pterygota</taxon>
        <taxon>Neoptera</taxon>
        <taxon>Paraneoptera</taxon>
        <taxon>Hemiptera</taxon>
        <taxon>Auchenorrhyncha</taxon>
        <taxon>Membracoidea</taxon>
        <taxon>Cicadellidae</taxon>
        <taxon>Cicadellinae</taxon>
        <taxon>Cicadellini</taxon>
        <taxon>Cofana</taxon>
    </lineage>
</organism>
<evidence type="ECO:0000313" key="12">
    <source>
        <dbReference type="EMBL" id="QKG63364.1"/>
    </source>
</evidence>
<dbReference type="Gene3D" id="1.10.287.3510">
    <property type="match status" value="1"/>
</dbReference>
<accession>A0A6M8PQ50</accession>
<keyword evidence="4 11" id="KW-0812">Transmembrane</keyword>
<dbReference type="Pfam" id="PF00420">
    <property type="entry name" value="Oxidored_q2"/>
    <property type="match status" value="1"/>
</dbReference>
<comment type="catalytic activity">
    <reaction evidence="10">
        <text>a ubiquinone + NADH + 5 H(+)(in) = a ubiquinol + NAD(+) + 4 H(+)(out)</text>
        <dbReference type="Rhea" id="RHEA:29091"/>
        <dbReference type="Rhea" id="RHEA-COMP:9565"/>
        <dbReference type="Rhea" id="RHEA-COMP:9566"/>
        <dbReference type="ChEBI" id="CHEBI:15378"/>
        <dbReference type="ChEBI" id="CHEBI:16389"/>
        <dbReference type="ChEBI" id="CHEBI:17976"/>
        <dbReference type="ChEBI" id="CHEBI:57540"/>
        <dbReference type="ChEBI" id="CHEBI:57945"/>
        <dbReference type="EC" id="7.1.1.2"/>
    </reaction>
</comment>
<reference evidence="12" key="1">
    <citation type="submission" date="2019-12" db="EMBL/GenBank/DDBJ databases">
        <authorList>
            <person name="Zhong L."/>
            <person name="Yang M."/>
        </authorList>
    </citation>
    <scope>NUCLEOTIDE SEQUENCE</scope>
</reference>
<evidence type="ECO:0000256" key="1">
    <source>
        <dbReference type="ARBA" id="ARBA00004141"/>
    </source>
</evidence>
<keyword evidence="6 11" id="KW-1133">Transmembrane helix</keyword>
<geneLocation type="mitochondrion" evidence="12"/>
<dbReference type="GO" id="GO:0008137">
    <property type="term" value="F:NADH dehydrogenase (ubiquinone) activity"/>
    <property type="evidence" value="ECO:0007669"/>
    <property type="project" value="UniProtKB-EC"/>
</dbReference>
<proteinExistence type="inferred from homology"/>
<keyword evidence="12" id="KW-0496">Mitochondrion</keyword>
<evidence type="ECO:0000256" key="11">
    <source>
        <dbReference type="SAM" id="Phobius"/>
    </source>
</evidence>
<feature type="transmembrane region" description="Helical" evidence="11">
    <location>
        <begin position="33"/>
        <end position="51"/>
    </location>
</feature>
<sequence>MNMFMYVLIFMFSLISVIYIRKHILLCLMNLEFVILTVLLVIFNFCLLYNYNFYIYIFYMTFFVCEGSLGLSILVSMLRNQGNDYLNSIVLW</sequence>
<keyword evidence="5" id="KW-1278">Translocase</keyword>
<keyword evidence="8 11" id="KW-0472">Membrane</keyword>
<dbReference type="CTD" id="4539"/>
<feature type="transmembrane region" description="Helical" evidence="11">
    <location>
        <begin position="6"/>
        <end position="21"/>
    </location>
</feature>
<name>A0A6M8PQ50_9HEMI</name>
<feature type="transmembrane region" description="Helical" evidence="11">
    <location>
        <begin position="57"/>
        <end position="78"/>
    </location>
</feature>